<comment type="caution">
    <text evidence="1">The sequence shown here is derived from an EMBL/GenBank/DDBJ whole genome shotgun (WGS) entry which is preliminary data.</text>
</comment>
<evidence type="ECO:0000313" key="1">
    <source>
        <dbReference type="EMBL" id="OWW21664.1"/>
    </source>
</evidence>
<dbReference type="Proteomes" id="UP000197535">
    <property type="component" value="Unassembled WGS sequence"/>
</dbReference>
<dbReference type="AlphaFoldDB" id="A0A254TGC7"/>
<protein>
    <submittedName>
        <fullName evidence="1">Uncharacterized protein</fullName>
    </submittedName>
</protein>
<name>A0A254TGC7_9BURK</name>
<dbReference type="EMBL" id="LSTO01000001">
    <property type="protein sequence ID" value="OWW21664.1"/>
    <property type="molecule type" value="Genomic_DNA"/>
</dbReference>
<evidence type="ECO:0000313" key="2">
    <source>
        <dbReference type="Proteomes" id="UP000197535"/>
    </source>
</evidence>
<sequence length="177" mass="19505">MATRSKRWNGNVDSLSVEFLKDVMAKMADYGDRVQFSLVTGGPVPSYQVTNTLGKAMAFDGNHHLLKPEGHEFAGANATQVFTIEQVKTAVSGFGLGPRTSTSRTVRTVRSSSGGTGTRTSAARLEEQFAAQRYEYFRNNRQSLPATISQHTEEITQLMKQGKSVEDAFGEVLKKYF</sequence>
<keyword evidence="2" id="KW-1185">Reference proteome</keyword>
<organism evidence="1 2">
    <name type="scientific">Noviherbaspirillum denitrificans</name>
    <dbReference type="NCBI Taxonomy" id="1968433"/>
    <lineage>
        <taxon>Bacteria</taxon>
        <taxon>Pseudomonadati</taxon>
        <taxon>Pseudomonadota</taxon>
        <taxon>Betaproteobacteria</taxon>
        <taxon>Burkholderiales</taxon>
        <taxon>Oxalobacteraceae</taxon>
        <taxon>Noviherbaspirillum</taxon>
    </lineage>
</organism>
<gene>
    <name evidence="1" type="ORF">AYR66_21415</name>
</gene>
<accession>A0A254TGC7</accession>
<dbReference type="RefSeq" id="WP_088708515.1">
    <property type="nucleotide sequence ID" value="NZ_LSTO01000001.1"/>
</dbReference>
<dbReference type="OrthoDB" id="8682935at2"/>
<proteinExistence type="predicted"/>
<reference evidence="1 2" key="1">
    <citation type="submission" date="2016-02" db="EMBL/GenBank/DDBJ databases">
        <authorList>
            <person name="Wen L."/>
            <person name="He K."/>
            <person name="Yang H."/>
        </authorList>
    </citation>
    <scope>NUCLEOTIDE SEQUENCE [LARGE SCALE GENOMIC DNA]</scope>
    <source>
        <strain evidence="1 2">TSA40</strain>
    </source>
</reference>